<evidence type="ECO:0000256" key="9">
    <source>
        <dbReference type="ARBA" id="ARBA00049244"/>
    </source>
</evidence>
<evidence type="ECO:0000259" key="13">
    <source>
        <dbReference type="SMART" id="SM00482"/>
    </source>
</evidence>
<keyword evidence="6 11" id="KW-0239">DNA-directed DNA polymerase</keyword>
<feature type="domain" description="5'-3' exonuclease" evidence="12">
    <location>
        <begin position="5"/>
        <end position="264"/>
    </location>
</feature>
<evidence type="ECO:0000259" key="12">
    <source>
        <dbReference type="SMART" id="SM00475"/>
    </source>
</evidence>
<accession>A0ABV9Q8U7</accession>
<dbReference type="CDD" id="cd09859">
    <property type="entry name" value="PIN_53EXO"/>
    <property type="match status" value="1"/>
</dbReference>
<dbReference type="NCBIfam" id="NF004397">
    <property type="entry name" value="PRK05755.1"/>
    <property type="match status" value="1"/>
</dbReference>
<comment type="similarity">
    <text evidence="1 11">Belongs to the DNA polymerase type-A family.</text>
</comment>
<dbReference type="Gene3D" id="1.10.150.20">
    <property type="entry name" value="5' to 3' exonuclease, C-terminal subdomain"/>
    <property type="match status" value="2"/>
</dbReference>
<feature type="domain" description="DNA-directed DNA polymerase family A palm" evidence="13">
    <location>
        <begin position="639"/>
        <end position="846"/>
    </location>
</feature>
<keyword evidence="5 11" id="KW-0227">DNA damage</keyword>
<keyword evidence="15" id="KW-1185">Reference proteome</keyword>
<evidence type="ECO:0000256" key="2">
    <source>
        <dbReference type="ARBA" id="ARBA00022679"/>
    </source>
</evidence>
<evidence type="ECO:0000256" key="3">
    <source>
        <dbReference type="ARBA" id="ARBA00022695"/>
    </source>
</evidence>
<comment type="caution">
    <text evidence="14">The sequence shown here is derived from an EMBL/GenBank/DDBJ whole genome shotgun (WGS) entry which is preliminary data.</text>
</comment>
<dbReference type="EC" id="2.7.7.7" evidence="10 11"/>
<evidence type="ECO:0000256" key="10">
    <source>
        <dbReference type="NCBIfam" id="TIGR00593"/>
    </source>
</evidence>
<dbReference type="InterPro" id="IPR054690">
    <property type="entry name" value="DNA_polI_exonuclease"/>
</dbReference>
<dbReference type="SUPFAM" id="SSF53098">
    <property type="entry name" value="Ribonuclease H-like"/>
    <property type="match status" value="1"/>
</dbReference>
<dbReference type="Pfam" id="PF02739">
    <property type="entry name" value="5_3_exonuc_N"/>
    <property type="match status" value="1"/>
</dbReference>
<evidence type="ECO:0000256" key="11">
    <source>
        <dbReference type="RuleBase" id="RU004460"/>
    </source>
</evidence>
<dbReference type="InterPro" id="IPR019760">
    <property type="entry name" value="DNA-dir_DNA_pol_A_CS"/>
</dbReference>
<dbReference type="InterPro" id="IPR012337">
    <property type="entry name" value="RNaseH-like_sf"/>
</dbReference>
<dbReference type="InterPro" id="IPR002421">
    <property type="entry name" value="5-3_exonuclease"/>
</dbReference>
<name>A0ABV9Q8U7_9BACL</name>
<dbReference type="Pfam" id="PF00476">
    <property type="entry name" value="DNA_pol_A"/>
    <property type="match status" value="1"/>
</dbReference>
<dbReference type="Gene3D" id="3.30.70.370">
    <property type="match status" value="1"/>
</dbReference>
<dbReference type="CDD" id="cd06140">
    <property type="entry name" value="DNA_polA_I_Bacillus_like_exo"/>
    <property type="match status" value="1"/>
</dbReference>
<dbReference type="Pfam" id="PF01367">
    <property type="entry name" value="5_3_exonuc"/>
    <property type="match status" value="1"/>
</dbReference>
<comment type="catalytic activity">
    <reaction evidence="9 11">
        <text>DNA(n) + a 2'-deoxyribonucleoside 5'-triphosphate = DNA(n+1) + diphosphate</text>
        <dbReference type="Rhea" id="RHEA:22508"/>
        <dbReference type="Rhea" id="RHEA-COMP:17339"/>
        <dbReference type="Rhea" id="RHEA-COMP:17340"/>
        <dbReference type="ChEBI" id="CHEBI:33019"/>
        <dbReference type="ChEBI" id="CHEBI:61560"/>
        <dbReference type="ChEBI" id="CHEBI:173112"/>
        <dbReference type="EC" id="2.7.7.7"/>
    </reaction>
</comment>
<reference evidence="15" key="1">
    <citation type="journal article" date="2019" name="Int. J. Syst. Evol. Microbiol.">
        <title>The Global Catalogue of Microorganisms (GCM) 10K type strain sequencing project: providing services to taxonomists for standard genome sequencing and annotation.</title>
        <authorList>
            <consortium name="The Broad Institute Genomics Platform"/>
            <consortium name="The Broad Institute Genome Sequencing Center for Infectious Disease"/>
            <person name="Wu L."/>
            <person name="Ma J."/>
        </authorList>
    </citation>
    <scope>NUCLEOTIDE SEQUENCE [LARGE SCALE GENOMIC DNA]</scope>
    <source>
        <strain evidence="15">WYCCWR 12678</strain>
    </source>
</reference>
<dbReference type="InterPro" id="IPR020046">
    <property type="entry name" value="5-3_exonucl_a-hlix_arch_N"/>
</dbReference>
<dbReference type="InterPro" id="IPR018320">
    <property type="entry name" value="DNA_polymerase_1"/>
</dbReference>
<dbReference type="SMART" id="SM00475">
    <property type="entry name" value="53EXOc"/>
    <property type="match status" value="1"/>
</dbReference>
<keyword evidence="11" id="KW-0269">Exonuclease</keyword>
<keyword evidence="11" id="KW-0378">Hydrolase</keyword>
<dbReference type="InterPro" id="IPR020045">
    <property type="entry name" value="DNA_polI_H3TH"/>
</dbReference>
<dbReference type="InterPro" id="IPR036397">
    <property type="entry name" value="RNaseH_sf"/>
</dbReference>
<keyword evidence="7 11" id="KW-0238">DNA-binding</keyword>
<dbReference type="Gene3D" id="3.40.50.1010">
    <property type="entry name" value="5'-nuclease"/>
    <property type="match status" value="1"/>
</dbReference>
<dbReference type="SMART" id="SM00482">
    <property type="entry name" value="POLAc"/>
    <property type="match status" value="1"/>
</dbReference>
<dbReference type="InterPro" id="IPR002298">
    <property type="entry name" value="DNA_polymerase_A"/>
</dbReference>
<dbReference type="Pfam" id="PF22619">
    <property type="entry name" value="DNA_polI_exo1"/>
    <property type="match status" value="1"/>
</dbReference>
<protein>
    <recommendedName>
        <fullName evidence="10 11">DNA polymerase I</fullName>
        <ecNumber evidence="10 11">2.7.7.7</ecNumber>
    </recommendedName>
</protein>
<dbReference type="Gene3D" id="1.20.1060.10">
    <property type="entry name" value="Taq DNA Polymerase, Chain T, domain 4"/>
    <property type="match status" value="1"/>
</dbReference>
<dbReference type="EMBL" id="JBHSHC010000152">
    <property type="protein sequence ID" value="MFC4769927.1"/>
    <property type="molecule type" value="Genomic_DNA"/>
</dbReference>
<dbReference type="InterPro" id="IPR036279">
    <property type="entry name" value="5-3_exonuclease_C_sf"/>
</dbReference>
<keyword evidence="11" id="KW-0540">Nuclease</keyword>
<dbReference type="InterPro" id="IPR029060">
    <property type="entry name" value="PIN-like_dom_sf"/>
</dbReference>
<dbReference type="SMART" id="SM00279">
    <property type="entry name" value="HhH2"/>
    <property type="match status" value="1"/>
</dbReference>
<dbReference type="InterPro" id="IPR001098">
    <property type="entry name" value="DNA-dir_DNA_pol_A_palm_dom"/>
</dbReference>
<organism evidence="14 15">
    <name type="scientific">Effusibacillus consociatus</name>
    <dbReference type="NCBI Taxonomy" id="1117041"/>
    <lineage>
        <taxon>Bacteria</taxon>
        <taxon>Bacillati</taxon>
        <taxon>Bacillota</taxon>
        <taxon>Bacilli</taxon>
        <taxon>Bacillales</taxon>
        <taxon>Alicyclobacillaceae</taxon>
        <taxon>Effusibacillus</taxon>
    </lineage>
</organism>
<dbReference type="PANTHER" id="PTHR10133:SF27">
    <property type="entry name" value="DNA POLYMERASE NU"/>
    <property type="match status" value="1"/>
</dbReference>
<keyword evidence="8 11" id="KW-0234">DNA repair</keyword>
<comment type="function">
    <text evidence="11">In addition to polymerase activity, this DNA polymerase exhibits 5'-3' exonuclease activity.</text>
</comment>
<evidence type="ECO:0000256" key="6">
    <source>
        <dbReference type="ARBA" id="ARBA00022932"/>
    </source>
</evidence>
<dbReference type="InterPro" id="IPR008918">
    <property type="entry name" value="HhH2"/>
</dbReference>
<dbReference type="PROSITE" id="PS00447">
    <property type="entry name" value="DNA_POLYMERASE_A"/>
    <property type="match status" value="1"/>
</dbReference>
<dbReference type="InterPro" id="IPR043502">
    <property type="entry name" value="DNA/RNA_pol_sf"/>
</dbReference>
<keyword evidence="4 11" id="KW-0235">DNA replication</keyword>
<dbReference type="SUPFAM" id="SSF88723">
    <property type="entry name" value="PIN domain-like"/>
    <property type="match status" value="1"/>
</dbReference>
<comment type="subunit">
    <text evidence="11">Single-chain monomer with multiple functions.</text>
</comment>
<sequence length="882" mass="98954">MSDKKKLILIDGNSITYRAFFALPLLSTASGRHTNAAFGFTMMLLRLLQDEQPTHVAVAFDKGKTTFRTEMFTEYKGTRDKTPGELSEQFPIVRDVLDAFGIAYVEKEGYEADDIIGTLARQAEENGYETLVVSGDKDLLQLVSERVQAILTRKGITETERYDIAKVSERYGLTPQQIIDLKGLMGDTSDNIPGIPGVGEKTALKLLHEFSSVEAVLDNADKVSGKKLQEKLVEHRESALLSKKLATIFTEVPMDLSIDQLAYKGYDTSRVMETFKQYEFKSLVNKLAAEEGEAPAVENRPTVELPVEIVAVDQLSNVLAELPEDAGIHIDFAGTYHQAELNGIALGAPDRAWYLPLDGGELPDDFKSFFENGDKHKVFFDVKAAVYMLRGRKIDLDRNTFDVLLGSYLLNPQDGTPKLEDIISRELDWSIPVLPKADKKTAGPTLEERADFYGKVAAALSNLQSKLDAELRKQEVYSLYQDLELPLAYVLADMEYQGIKVDTDRLREIGAELEKNIDRLTKEIYELAGTEFNINSPKQMGEILFDKLGLPTQKKTKTGYSTSADVLEKLAPYSEIVQKILHFRQLGKLQSTYVEGLLKVVRAETGKVHTSFNQATTATGRLSSTEPNLQNIPIRMEEGRRLRQVFVPSETGWKILAADYSQIELRILAHISGDETLIDAFVKDMDIHTRTASDVFEVPLEQVTSDMRRAAKAVNFGIVYGISDYGLSQNLNIPRKQAAEFIENYFAKFPGVKKYMDEVVVQARKDGFVTTLLNRRRYLPDLHASNYNIRSFAERAAQNTRVQGSAADIIKLAMNQIADELKKRGLKSRMLLQVHDELVFEVPEEELDTMKTLVPEIMENAIELDVPLKADVSFGATWYDAK</sequence>
<dbReference type="PANTHER" id="PTHR10133">
    <property type="entry name" value="DNA POLYMERASE I"/>
    <property type="match status" value="1"/>
</dbReference>
<proteinExistence type="inferred from homology"/>
<dbReference type="Proteomes" id="UP001596002">
    <property type="component" value="Unassembled WGS sequence"/>
</dbReference>
<evidence type="ECO:0000256" key="7">
    <source>
        <dbReference type="ARBA" id="ARBA00023125"/>
    </source>
</evidence>
<dbReference type="NCBIfam" id="TIGR00593">
    <property type="entry name" value="pola"/>
    <property type="match status" value="1"/>
</dbReference>
<evidence type="ECO:0000256" key="8">
    <source>
        <dbReference type="ARBA" id="ARBA00023204"/>
    </source>
</evidence>
<keyword evidence="3 11" id="KW-0548">Nucleotidyltransferase</keyword>
<dbReference type="SUPFAM" id="SSF56672">
    <property type="entry name" value="DNA/RNA polymerases"/>
    <property type="match status" value="1"/>
</dbReference>
<dbReference type="SUPFAM" id="SSF47807">
    <property type="entry name" value="5' to 3' exonuclease, C-terminal subdomain"/>
    <property type="match status" value="1"/>
</dbReference>
<keyword evidence="2 11" id="KW-0808">Transferase</keyword>
<dbReference type="RefSeq" id="WP_380029013.1">
    <property type="nucleotide sequence ID" value="NZ_JBHSHC010000152.1"/>
</dbReference>
<evidence type="ECO:0000256" key="1">
    <source>
        <dbReference type="ARBA" id="ARBA00007705"/>
    </source>
</evidence>
<evidence type="ECO:0000313" key="15">
    <source>
        <dbReference type="Proteomes" id="UP001596002"/>
    </source>
</evidence>
<evidence type="ECO:0000313" key="14">
    <source>
        <dbReference type="EMBL" id="MFC4769927.1"/>
    </source>
</evidence>
<dbReference type="Gene3D" id="3.30.420.10">
    <property type="entry name" value="Ribonuclease H-like superfamily/Ribonuclease H"/>
    <property type="match status" value="1"/>
</dbReference>
<evidence type="ECO:0000256" key="5">
    <source>
        <dbReference type="ARBA" id="ARBA00022763"/>
    </source>
</evidence>
<dbReference type="PRINTS" id="PR00868">
    <property type="entry name" value="DNAPOLI"/>
</dbReference>
<dbReference type="GO" id="GO:0003887">
    <property type="term" value="F:DNA-directed DNA polymerase activity"/>
    <property type="evidence" value="ECO:0007669"/>
    <property type="project" value="UniProtKB-EC"/>
</dbReference>
<gene>
    <name evidence="11 14" type="primary">polA</name>
    <name evidence="14" type="ORF">ACFO8Q_21820</name>
</gene>
<evidence type="ECO:0000256" key="4">
    <source>
        <dbReference type="ARBA" id="ARBA00022705"/>
    </source>
</evidence>
<dbReference type="CDD" id="cd09898">
    <property type="entry name" value="H3TH_53EXO"/>
    <property type="match status" value="1"/>
</dbReference>
<dbReference type="CDD" id="cd08637">
    <property type="entry name" value="DNA_pol_A_pol_I_C"/>
    <property type="match status" value="1"/>
</dbReference>